<evidence type="ECO:0000259" key="2">
    <source>
        <dbReference type="Pfam" id="PF04233"/>
    </source>
</evidence>
<dbReference type="InterPro" id="IPR006528">
    <property type="entry name" value="Phage_head_morphogenesis_dom"/>
</dbReference>
<gene>
    <name evidence="4" type="ORF">EV675_2096</name>
</gene>
<dbReference type="Pfam" id="PF18810">
    <property type="entry name" value="PBECR2"/>
    <property type="match status" value="1"/>
</dbReference>
<dbReference type="Pfam" id="PF04233">
    <property type="entry name" value="Phage_Mu_F"/>
    <property type="match status" value="1"/>
</dbReference>
<feature type="region of interest" description="Disordered" evidence="1">
    <location>
        <begin position="200"/>
        <end position="272"/>
    </location>
</feature>
<evidence type="ECO:0000259" key="3">
    <source>
        <dbReference type="Pfam" id="PF18810"/>
    </source>
</evidence>
<dbReference type="InterPro" id="IPR041110">
    <property type="entry name" value="PBECR2"/>
</dbReference>
<proteinExistence type="predicted"/>
<dbReference type="RefSeq" id="WP_242621379.1">
    <property type="nucleotide sequence ID" value="NZ_SGXC01000001.1"/>
</dbReference>
<sequence length="419" mass="47212">MATGVSYGAMPFPEQIAFFRRKLNLGTTSYADIYGAEHDWAFVVAGANRDDLLTDFRQAVDAVISQGGTLEQFRQDFDRIVATHGWDYNGSRNWRSKVIYDANLRSSYAAGRYQQLQAVKERRPWWRYNHSDAVEHPRPLHLEWDGTVLHADDPWWETHFGPNGWGCQCWVSAHNDRDLARMGKKGPDTAPPIKWVDQVIGKNSATGPRTVRVPEGVDPGWAYTPGRGRLQSAIPRERPDDAGPSSSSGPGVPNRRPSDPLPPPRRFNAEQLLPAGGTPEYYVENYLQEFGATLDRPAIVQDVVGERLVVGADLFRDVTNGEWKVLKRGRERYLPLLAQALLDPDEIWVRIEWLARAARAVVRRRYLARFQIQGESTPALAVFEVGADGWAGVTTFQANDGAYLEAMRLGVRLYRRDGE</sequence>
<evidence type="ECO:0000256" key="1">
    <source>
        <dbReference type="SAM" id="MobiDB-lite"/>
    </source>
</evidence>
<dbReference type="AlphaFoldDB" id="A0A4Q7NM30"/>
<protein>
    <submittedName>
        <fullName evidence="4">Phage Mu protein F like protein</fullName>
    </submittedName>
</protein>
<accession>A0A4Q7NM30</accession>
<reference evidence="4 5" key="1">
    <citation type="submission" date="2019-02" db="EMBL/GenBank/DDBJ databases">
        <title>Genomic Encyclopedia of Type Strains, Phase IV (KMG-IV): sequencing the most valuable type-strain genomes for metagenomic binning, comparative biology and taxonomic classification.</title>
        <authorList>
            <person name="Goeker M."/>
        </authorList>
    </citation>
    <scope>NUCLEOTIDE SEQUENCE [LARGE SCALE GENOMIC DNA]</scope>
    <source>
        <strain evidence="4 5">K24</strain>
    </source>
</reference>
<feature type="domain" description="Phage head morphogenesis" evidence="2">
    <location>
        <begin position="56"/>
        <end position="171"/>
    </location>
</feature>
<dbReference type="Proteomes" id="UP000292445">
    <property type="component" value="Unassembled WGS sequence"/>
</dbReference>
<evidence type="ECO:0000313" key="5">
    <source>
        <dbReference type="Proteomes" id="UP000292445"/>
    </source>
</evidence>
<dbReference type="EMBL" id="SGXC01000001">
    <property type="protein sequence ID" value="RZS86062.1"/>
    <property type="molecule type" value="Genomic_DNA"/>
</dbReference>
<comment type="caution">
    <text evidence="4">The sequence shown here is derived from an EMBL/GenBank/DDBJ whole genome shotgun (WGS) entry which is preliminary data.</text>
</comment>
<name>A0A4Q7NM30_9BURK</name>
<organism evidence="4 5">
    <name type="scientific">Pigmentiphaga kullae</name>
    <dbReference type="NCBI Taxonomy" id="151784"/>
    <lineage>
        <taxon>Bacteria</taxon>
        <taxon>Pseudomonadati</taxon>
        <taxon>Pseudomonadota</taxon>
        <taxon>Betaproteobacteria</taxon>
        <taxon>Burkholderiales</taxon>
        <taxon>Alcaligenaceae</taxon>
        <taxon>Pigmentiphaga</taxon>
    </lineage>
</organism>
<evidence type="ECO:0000313" key="4">
    <source>
        <dbReference type="EMBL" id="RZS86062.1"/>
    </source>
</evidence>
<feature type="domain" description="Phage-Barnase-EndoU-ColicinE5/D-RelE like nuclease 2" evidence="3">
    <location>
        <begin position="287"/>
        <end position="415"/>
    </location>
</feature>
<keyword evidence="5" id="KW-1185">Reference proteome</keyword>
<feature type="compositionally biased region" description="Low complexity" evidence="1">
    <location>
        <begin position="242"/>
        <end position="255"/>
    </location>
</feature>